<gene>
    <name evidence="3" type="ORF">OEZ60_10155</name>
</gene>
<evidence type="ECO:0000313" key="4">
    <source>
        <dbReference type="Proteomes" id="UP001209535"/>
    </source>
</evidence>
<evidence type="ECO:0000259" key="1">
    <source>
        <dbReference type="Pfam" id="PF00534"/>
    </source>
</evidence>
<dbReference type="InterPro" id="IPR001296">
    <property type="entry name" value="Glyco_trans_1"/>
</dbReference>
<organism evidence="3 4">
    <name type="scientific">Albidovulum salinarum</name>
    <dbReference type="NCBI Taxonomy" id="2984153"/>
    <lineage>
        <taxon>Bacteria</taxon>
        <taxon>Pseudomonadati</taxon>
        <taxon>Pseudomonadota</taxon>
        <taxon>Alphaproteobacteria</taxon>
        <taxon>Rhodobacterales</taxon>
        <taxon>Paracoccaceae</taxon>
        <taxon>Albidovulum</taxon>
    </lineage>
</organism>
<comment type="caution">
    <text evidence="3">The sequence shown here is derived from an EMBL/GenBank/DDBJ whole genome shotgun (WGS) entry which is preliminary data.</text>
</comment>
<feature type="domain" description="Glycosyl transferase family 1" evidence="1">
    <location>
        <begin position="190"/>
        <end position="355"/>
    </location>
</feature>
<proteinExistence type="predicted"/>
<dbReference type="EMBL" id="JAOVQO010000008">
    <property type="protein sequence ID" value="MCU9848371.1"/>
    <property type="molecule type" value="Genomic_DNA"/>
</dbReference>
<reference evidence="3 4" key="1">
    <citation type="submission" date="2022-10" db="EMBL/GenBank/DDBJ databases">
        <title>Defluviimonas sp. nov., isolated from ocean surface sediments.</title>
        <authorList>
            <person name="He W."/>
            <person name="Wang L."/>
            <person name="Zhang D.-F."/>
        </authorList>
    </citation>
    <scope>NUCLEOTIDE SEQUENCE [LARGE SCALE GENOMIC DNA]</scope>
    <source>
        <strain evidence="3 4">WL0024</strain>
    </source>
</reference>
<dbReference type="CDD" id="cd03808">
    <property type="entry name" value="GT4_CapM-like"/>
    <property type="match status" value="1"/>
</dbReference>
<dbReference type="Pfam" id="PF00534">
    <property type="entry name" value="Glycos_transf_1"/>
    <property type="match status" value="1"/>
</dbReference>
<name>A0ABT2X345_9RHOB</name>
<accession>A0ABT2X345</accession>
<feature type="domain" description="Glycosyltransferase subfamily 4-like N-terminal" evidence="2">
    <location>
        <begin position="22"/>
        <end position="171"/>
    </location>
</feature>
<evidence type="ECO:0000313" key="3">
    <source>
        <dbReference type="EMBL" id="MCU9848371.1"/>
    </source>
</evidence>
<dbReference type="Pfam" id="PF13579">
    <property type="entry name" value="Glyco_trans_4_4"/>
    <property type="match status" value="1"/>
</dbReference>
<evidence type="ECO:0000259" key="2">
    <source>
        <dbReference type="Pfam" id="PF13579"/>
    </source>
</evidence>
<dbReference type="SUPFAM" id="SSF53756">
    <property type="entry name" value="UDP-Glycosyltransferase/glycogen phosphorylase"/>
    <property type="match status" value="1"/>
</dbReference>
<protein>
    <submittedName>
        <fullName evidence="3">Glycosyltransferase family 4 protein</fullName>
    </submittedName>
</protein>
<dbReference type="PANTHER" id="PTHR12526:SF638">
    <property type="entry name" value="SPORE COAT PROTEIN SA"/>
    <property type="match status" value="1"/>
</dbReference>
<keyword evidence="4" id="KW-1185">Reference proteome</keyword>
<sequence>MPAHVLYVGGEDNNLRIPFILAMRRRGYRVTAAGSGDPAPFLSHGIDFVSFPFDRFISPGSDLRALRRLVAILRELQPDIAQGFDTKPCLLVPLASGLSGTGTKAVRTICGRSWVYSSRAPLAVATRPVLQTLHRLAARRTAATVFQIEDDRDFFRRNRIDGRRGVLIPAGGSGVDVKAFERALAELPSREAMRDELGLGDAEVVVTVSRMTRQKGIPTLLKAAAIVHRVRPGVRFVLVGPRESEGPLAVSAAEIEAHSPYVIATGARRDVPALMRMADVFAFPTEYREGVARALLEASLAGLPIVSSAMPGCREVIRDGWNGLLAPPGDPERLADGIIQVLEDPEAARAMAGRADAVAREQFSLEVMADRMAQLYDTILRDREDTMAELPAADEPTA</sequence>
<dbReference type="InterPro" id="IPR028098">
    <property type="entry name" value="Glyco_trans_4-like_N"/>
</dbReference>
<dbReference type="PANTHER" id="PTHR12526">
    <property type="entry name" value="GLYCOSYLTRANSFERASE"/>
    <property type="match status" value="1"/>
</dbReference>
<dbReference type="Proteomes" id="UP001209535">
    <property type="component" value="Unassembled WGS sequence"/>
</dbReference>
<dbReference type="RefSeq" id="WP_263335591.1">
    <property type="nucleotide sequence ID" value="NZ_JAOVQO010000008.1"/>
</dbReference>
<dbReference type="Gene3D" id="3.40.50.2000">
    <property type="entry name" value="Glycogen Phosphorylase B"/>
    <property type="match status" value="2"/>
</dbReference>